<dbReference type="InterPro" id="IPR041673">
    <property type="entry name" value="TetR_C_23"/>
</dbReference>
<dbReference type="SUPFAM" id="SSF48498">
    <property type="entry name" value="Tetracyclin repressor-like, C-terminal domain"/>
    <property type="match status" value="1"/>
</dbReference>
<protein>
    <recommendedName>
        <fullName evidence="1">Tetracyclin repressor-like C-terminal domain-containing protein</fullName>
    </recommendedName>
</protein>
<dbReference type="AlphaFoldDB" id="A0A316DUJ6"/>
<evidence type="ECO:0000313" key="2">
    <source>
        <dbReference type="EMBL" id="PWK20243.1"/>
    </source>
</evidence>
<dbReference type="Pfam" id="PF17931">
    <property type="entry name" value="TetR_C_23"/>
    <property type="match status" value="1"/>
</dbReference>
<gene>
    <name evidence="2" type="ORF">LV89_03783</name>
</gene>
<organism evidence="2 3">
    <name type="scientific">Arcicella aurantiaca</name>
    <dbReference type="NCBI Taxonomy" id="591202"/>
    <lineage>
        <taxon>Bacteria</taxon>
        <taxon>Pseudomonadati</taxon>
        <taxon>Bacteroidota</taxon>
        <taxon>Cytophagia</taxon>
        <taxon>Cytophagales</taxon>
        <taxon>Flectobacillaceae</taxon>
        <taxon>Arcicella</taxon>
    </lineage>
</organism>
<evidence type="ECO:0000313" key="3">
    <source>
        <dbReference type="Proteomes" id="UP000245489"/>
    </source>
</evidence>
<sequence length="210" mass="25134">MEKVDKIKHSYIEFFLENGTAPASIFSFTKKLKMKEIEFYDYFNSFELLESDIWLGFFKETISKIEADSVYGTYSVREKLLAFYYTWIEVLKENRSYVSQTWKLIDKRKLKTPVFMTDLKVAFKEYTRDLVMEGKESREVQPRKYLDERYPDAFWLQFLIVLDFWVKDKSKGFEQTDAMIEKSVNTSFDLISSSALDSVIDFAKFMYQNR</sequence>
<dbReference type="Gene3D" id="1.10.357.10">
    <property type="entry name" value="Tetracycline Repressor, domain 2"/>
    <property type="match status" value="1"/>
</dbReference>
<dbReference type="RefSeq" id="WP_109744463.1">
    <property type="nucleotide sequence ID" value="NZ_QGGO01000025.1"/>
</dbReference>
<dbReference type="InterPro" id="IPR036271">
    <property type="entry name" value="Tet_transcr_reg_TetR-rel_C_sf"/>
</dbReference>
<feature type="domain" description="Tetracyclin repressor-like C-terminal" evidence="1">
    <location>
        <begin position="79"/>
        <end position="206"/>
    </location>
</feature>
<evidence type="ECO:0000259" key="1">
    <source>
        <dbReference type="Pfam" id="PF17931"/>
    </source>
</evidence>
<dbReference type="EMBL" id="QGGO01000025">
    <property type="protein sequence ID" value="PWK20243.1"/>
    <property type="molecule type" value="Genomic_DNA"/>
</dbReference>
<dbReference type="OrthoDB" id="977687at2"/>
<dbReference type="Proteomes" id="UP000245489">
    <property type="component" value="Unassembled WGS sequence"/>
</dbReference>
<reference evidence="2 3" key="1">
    <citation type="submission" date="2018-05" db="EMBL/GenBank/DDBJ databases">
        <title>Genomic Encyclopedia of Archaeal and Bacterial Type Strains, Phase II (KMG-II): from individual species to whole genera.</title>
        <authorList>
            <person name="Goeker M."/>
        </authorList>
    </citation>
    <scope>NUCLEOTIDE SEQUENCE [LARGE SCALE GENOMIC DNA]</scope>
    <source>
        <strain evidence="2 3">DSM 22214</strain>
    </source>
</reference>
<accession>A0A316DUJ6</accession>
<proteinExistence type="predicted"/>
<comment type="caution">
    <text evidence="2">The sequence shown here is derived from an EMBL/GenBank/DDBJ whole genome shotgun (WGS) entry which is preliminary data.</text>
</comment>
<keyword evidence="3" id="KW-1185">Reference proteome</keyword>
<name>A0A316DUJ6_9BACT</name>